<protein>
    <submittedName>
        <fullName evidence="1">Uncharacterized protein</fullName>
    </submittedName>
</protein>
<keyword evidence="2" id="KW-1185">Reference proteome</keyword>
<accession>J3NF25</accession>
<sequence>MADVERSMCKGPLSQRQLRQVAKGVPNAIAATVVSLIIGSSSSKVSQGFVGPLGHVLSKPLSQKKDKCHVGWSYTLHNTWSYEWVPPFIFYSFSYPSLSLYRLSSSLPSLPKVAVDGGARRRGGMVVDPSGGRIPVATWRIWEAAARRVGGGSRR</sequence>
<dbReference type="Gramene" id="OB12G25830.1">
    <property type="protein sequence ID" value="OB12G25830.1"/>
    <property type="gene ID" value="OB12G25830"/>
</dbReference>
<reference evidence="1" key="2">
    <citation type="submission" date="2013-04" db="UniProtKB">
        <authorList>
            <consortium name="EnsemblPlants"/>
        </authorList>
    </citation>
    <scope>IDENTIFICATION</scope>
</reference>
<dbReference type="EnsemblPlants" id="OB12G25830.1">
    <property type="protein sequence ID" value="OB12G25830.1"/>
    <property type="gene ID" value="OB12G25830"/>
</dbReference>
<dbReference type="HOGENOM" id="CLU_1698216_0_0_1"/>
<evidence type="ECO:0000313" key="2">
    <source>
        <dbReference type="Proteomes" id="UP000006038"/>
    </source>
</evidence>
<dbReference type="AlphaFoldDB" id="J3NF25"/>
<name>J3NF25_ORYBR</name>
<dbReference type="Proteomes" id="UP000006038">
    <property type="component" value="Chromosome 12"/>
</dbReference>
<proteinExistence type="predicted"/>
<reference evidence="1" key="1">
    <citation type="journal article" date="2013" name="Nat. Commun.">
        <title>Whole-genome sequencing of Oryza brachyantha reveals mechanisms underlying Oryza genome evolution.</title>
        <authorList>
            <person name="Chen J."/>
            <person name="Huang Q."/>
            <person name="Gao D."/>
            <person name="Wang J."/>
            <person name="Lang Y."/>
            <person name="Liu T."/>
            <person name="Li B."/>
            <person name="Bai Z."/>
            <person name="Luis Goicoechea J."/>
            <person name="Liang C."/>
            <person name="Chen C."/>
            <person name="Zhang W."/>
            <person name="Sun S."/>
            <person name="Liao Y."/>
            <person name="Zhang X."/>
            <person name="Yang L."/>
            <person name="Song C."/>
            <person name="Wang M."/>
            <person name="Shi J."/>
            <person name="Liu G."/>
            <person name="Liu J."/>
            <person name="Zhou H."/>
            <person name="Zhou W."/>
            <person name="Yu Q."/>
            <person name="An N."/>
            <person name="Chen Y."/>
            <person name="Cai Q."/>
            <person name="Wang B."/>
            <person name="Liu B."/>
            <person name="Min J."/>
            <person name="Huang Y."/>
            <person name="Wu H."/>
            <person name="Li Z."/>
            <person name="Zhang Y."/>
            <person name="Yin Y."/>
            <person name="Song W."/>
            <person name="Jiang J."/>
            <person name="Jackson S.A."/>
            <person name="Wing R.A."/>
            <person name="Wang J."/>
            <person name="Chen M."/>
        </authorList>
    </citation>
    <scope>NUCLEOTIDE SEQUENCE [LARGE SCALE GENOMIC DNA]</scope>
    <source>
        <strain evidence="1">cv. IRGC 101232</strain>
    </source>
</reference>
<evidence type="ECO:0000313" key="1">
    <source>
        <dbReference type="EnsemblPlants" id="OB12G25830.1"/>
    </source>
</evidence>
<organism evidence="1">
    <name type="scientific">Oryza brachyantha</name>
    <name type="common">malo sina</name>
    <dbReference type="NCBI Taxonomy" id="4533"/>
    <lineage>
        <taxon>Eukaryota</taxon>
        <taxon>Viridiplantae</taxon>
        <taxon>Streptophyta</taxon>
        <taxon>Embryophyta</taxon>
        <taxon>Tracheophyta</taxon>
        <taxon>Spermatophyta</taxon>
        <taxon>Magnoliopsida</taxon>
        <taxon>Liliopsida</taxon>
        <taxon>Poales</taxon>
        <taxon>Poaceae</taxon>
        <taxon>BOP clade</taxon>
        <taxon>Oryzoideae</taxon>
        <taxon>Oryzeae</taxon>
        <taxon>Oryzinae</taxon>
        <taxon>Oryza</taxon>
    </lineage>
</organism>